<reference evidence="5" key="1">
    <citation type="submission" date="2020-04" db="EMBL/GenBank/DDBJ databases">
        <title>Analysis of mating type loci in Filobasidium floriforme.</title>
        <authorList>
            <person name="Nowrousian M."/>
        </authorList>
    </citation>
    <scope>NUCLEOTIDE SEQUENCE</scope>
    <source>
        <strain evidence="5">CBS 6242</strain>
    </source>
</reference>
<dbReference type="GO" id="GO:0090599">
    <property type="term" value="F:alpha-glucosidase activity"/>
    <property type="evidence" value="ECO:0007669"/>
    <property type="project" value="TreeGrafter"/>
</dbReference>
<feature type="domain" description="Glycoside hydrolase family 31 TIM barrel" evidence="3">
    <location>
        <begin position="1"/>
        <end position="79"/>
    </location>
</feature>
<evidence type="ECO:0000313" key="6">
    <source>
        <dbReference type="Proteomes" id="UP000812966"/>
    </source>
</evidence>
<keyword evidence="6" id="KW-1185">Reference proteome</keyword>
<organism evidence="5 6">
    <name type="scientific">Filobasidium floriforme</name>
    <dbReference type="NCBI Taxonomy" id="5210"/>
    <lineage>
        <taxon>Eukaryota</taxon>
        <taxon>Fungi</taxon>
        <taxon>Dikarya</taxon>
        <taxon>Basidiomycota</taxon>
        <taxon>Agaricomycotina</taxon>
        <taxon>Tremellomycetes</taxon>
        <taxon>Filobasidiales</taxon>
        <taxon>Filobasidiaceae</taxon>
        <taxon>Filobasidium</taxon>
    </lineage>
</organism>
<dbReference type="OrthoDB" id="1334205at2759"/>
<evidence type="ECO:0000259" key="3">
    <source>
        <dbReference type="Pfam" id="PF01055"/>
    </source>
</evidence>
<dbReference type="SUPFAM" id="SSF51445">
    <property type="entry name" value="(Trans)glycosidases"/>
    <property type="match status" value="1"/>
</dbReference>
<dbReference type="CDD" id="cd06595">
    <property type="entry name" value="GH31_u1"/>
    <property type="match status" value="1"/>
</dbReference>
<evidence type="ECO:0000256" key="1">
    <source>
        <dbReference type="ARBA" id="ARBA00007806"/>
    </source>
</evidence>
<comment type="similarity">
    <text evidence="1 2">Belongs to the glycosyl hydrolase 31 family.</text>
</comment>
<dbReference type="InterPro" id="IPR017853">
    <property type="entry name" value="GH"/>
</dbReference>
<evidence type="ECO:0000256" key="2">
    <source>
        <dbReference type="RuleBase" id="RU361185"/>
    </source>
</evidence>
<dbReference type="InterPro" id="IPR013780">
    <property type="entry name" value="Glyco_hydro_b"/>
</dbReference>
<dbReference type="AlphaFoldDB" id="A0A8K0JI62"/>
<dbReference type="Pfam" id="PF21365">
    <property type="entry name" value="Glyco_hydro_31_3rd"/>
    <property type="match status" value="1"/>
</dbReference>
<dbReference type="PANTHER" id="PTHR22762">
    <property type="entry name" value="ALPHA-GLUCOSIDASE"/>
    <property type="match status" value="1"/>
</dbReference>
<dbReference type="Gene3D" id="2.60.40.1180">
    <property type="entry name" value="Golgi alpha-mannosidase II"/>
    <property type="match status" value="1"/>
</dbReference>
<accession>A0A8K0JI62</accession>
<dbReference type="Gene3D" id="3.20.20.80">
    <property type="entry name" value="Glycosidases"/>
    <property type="match status" value="1"/>
</dbReference>
<sequence length="404" mass="46464">MDKFRDHGIPLAVSVIDMDWHLVDGADPKFGNGWTGYTWYKDLFPDPVAFLTELKRRNLRSTLNLHPAHGVRAFEEQYGEMCRVLGRSPEQEDPIVFDVSDKAFMDAYFDVLHRKLERQGVDTENNCKMWALNHYHYMDSGLDDKRRITFSRFAGPGSHRYPIGLSGDTVMSRASLDFQSEFTATASNIGYGLWSHDVGGHAFGAKDNELYARWVQLGVWSPILRLHSNENIFNTKEPWTFNPQTCAAVTRSLQLRHRLIPYLYTMNYVAATEAGPLVRPVYYEHPRETPCVAGSYEYKRQFFFGSELLMIPISARTDYALGCSQVRAWLPPGDWIDIESGATYNGGREMLLHRTLETYPSLCPSGFHRTTRRRRAVGKRKRQPGHVRGPRRCRCKRSIYHARG</sequence>
<evidence type="ECO:0000313" key="5">
    <source>
        <dbReference type="EMBL" id="KAG7528740.1"/>
    </source>
</evidence>
<dbReference type="GO" id="GO:0005975">
    <property type="term" value="P:carbohydrate metabolic process"/>
    <property type="evidence" value="ECO:0007669"/>
    <property type="project" value="InterPro"/>
</dbReference>
<dbReference type="PANTHER" id="PTHR22762:SF89">
    <property type="entry name" value="ALPHA-XYLOSIDASE"/>
    <property type="match status" value="1"/>
</dbReference>
<gene>
    <name evidence="5" type="ORF">FFLO_05966</name>
</gene>
<feature type="domain" description="Glycosyl hydrolase family 31 C-terminal" evidence="4">
    <location>
        <begin position="276"/>
        <end position="360"/>
    </location>
</feature>
<dbReference type="SUPFAM" id="SSF51011">
    <property type="entry name" value="Glycosyl hydrolase domain"/>
    <property type="match status" value="1"/>
</dbReference>
<evidence type="ECO:0000259" key="4">
    <source>
        <dbReference type="Pfam" id="PF21365"/>
    </source>
</evidence>
<keyword evidence="2" id="KW-0378">Hydrolase</keyword>
<dbReference type="InterPro" id="IPR048395">
    <property type="entry name" value="Glyco_hydro_31_C"/>
</dbReference>
<dbReference type="Pfam" id="PF01055">
    <property type="entry name" value="Glyco_hydro_31_2nd"/>
    <property type="match status" value="2"/>
</dbReference>
<comment type="caution">
    <text evidence="5">The sequence shown here is derived from an EMBL/GenBank/DDBJ whole genome shotgun (WGS) entry which is preliminary data.</text>
</comment>
<keyword evidence="2" id="KW-0326">Glycosidase</keyword>
<feature type="domain" description="Glycoside hydrolase family 31 TIM barrel" evidence="3">
    <location>
        <begin position="130"/>
        <end position="266"/>
    </location>
</feature>
<dbReference type="GO" id="GO:0006491">
    <property type="term" value="P:N-glycan processing"/>
    <property type="evidence" value="ECO:0007669"/>
    <property type="project" value="TreeGrafter"/>
</dbReference>
<protein>
    <submittedName>
        <fullName evidence="5">Uncharacterized protein</fullName>
    </submittedName>
</protein>
<proteinExistence type="inferred from homology"/>
<dbReference type="EMBL" id="JABELV010000169">
    <property type="protein sequence ID" value="KAG7528740.1"/>
    <property type="molecule type" value="Genomic_DNA"/>
</dbReference>
<dbReference type="InterPro" id="IPR000322">
    <property type="entry name" value="Glyco_hydro_31_TIM"/>
</dbReference>
<name>A0A8K0JI62_9TREE</name>
<dbReference type="Proteomes" id="UP000812966">
    <property type="component" value="Unassembled WGS sequence"/>
</dbReference>